<evidence type="ECO:0000256" key="14">
    <source>
        <dbReference type="HAMAP-Rule" id="MF_01006"/>
    </source>
</evidence>
<keyword evidence="8 14" id="KW-1133">Transmembrane helix</keyword>
<keyword evidence="5 14" id="KW-1003">Cell membrane</keyword>
<keyword evidence="10 14" id="KW-0046">Antibiotic resistance</keyword>
<dbReference type="GO" id="GO:0009252">
    <property type="term" value="P:peptidoglycan biosynthetic process"/>
    <property type="evidence" value="ECO:0007669"/>
    <property type="project" value="UniProtKB-KW"/>
</dbReference>
<dbReference type="GO" id="GO:0008360">
    <property type="term" value="P:regulation of cell shape"/>
    <property type="evidence" value="ECO:0007669"/>
    <property type="project" value="UniProtKB-KW"/>
</dbReference>
<dbReference type="HAMAP" id="MF_01006">
    <property type="entry name" value="Undec_diphosphatase"/>
    <property type="match status" value="1"/>
</dbReference>
<dbReference type="GO" id="GO:0071555">
    <property type="term" value="P:cell wall organization"/>
    <property type="evidence" value="ECO:0007669"/>
    <property type="project" value="UniProtKB-KW"/>
</dbReference>
<feature type="transmembrane region" description="Helical" evidence="14">
    <location>
        <begin position="115"/>
        <end position="133"/>
    </location>
</feature>
<comment type="similarity">
    <text evidence="2 14">Belongs to the UppP family.</text>
</comment>
<keyword evidence="14" id="KW-0573">Peptidoglycan synthesis</keyword>
<comment type="catalytic activity">
    <reaction evidence="13 14">
        <text>di-trans,octa-cis-undecaprenyl diphosphate + H2O = di-trans,octa-cis-undecaprenyl phosphate + phosphate + H(+)</text>
        <dbReference type="Rhea" id="RHEA:28094"/>
        <dbReference type="ChEBI" id="CHEBI:15377"/>
        <dbReference type="ChEBI" id="CHEBI:15378"/>
        <dbReference type="ChEBI" id="CHEBI:43474"/>
        <dbReference type="ChEBI" id="CHEBI:58405"/>
        <dbReference type="ChEBI" id="CHEBI:60392"/>
        <dbReference type="EC" id="3.6.1.27"/>
    </reaction>
</comment>
<dbReference type="NCBIfam" id="TIGR00753">
    <property type="entry name" value="undec_PP_bacA"/>
    <property type="match status" value="1"/>
</dbReference>
<evidence type="ECO:0000256" key="10">
    <source>
        <dbReference type="ARBA" id="ARBA00023251"/>
    </source>
</evidence>
<feature type="transmembrane region" description="Helical" evidence="14">
    <location>
        <begin position="244"/>
        <end position="264"/>
    </location>
</feature>
<dbReference type="OrthoDB" id="9808289at2"/>
<evidence type="ECO:0000256" key="7">
    <source>
        <dbReference type="ARBA" id="ARBA00022801"/>
    </source>
</evidence>
<dbReference type="GO" id="GO:0046677">
    <property type="term" value="P:response to antibiotic"/>
    <property type="evidence" value="ECO:0007669"/>
    <property type="project" value="UniProtKB-UniRule"/>
</dbReference>
<dbReference type="Proteomes" id="UP000288395">
    <property type="component" value="Unassembled WGS sequence"/>
</dbReference>
<sequence length="265" mass="29133">MDYITAFWLALVQGITEFLPVSSQAHLVLAGQWIGEVYQGLEFDVILHAGSLVAVVTYFRKEVFSMARDWFSTLAGGEKTKDSKLAWWVIIGTIPAGVLGILLKDAAEVILRSEVVMGFALIIFGIFLGLADWKGSRNRDEYSLGLKDVLIIGFAQALALIPGTSRSGITMTAALFLGLNRESAARFSFLLSIPIIAAAGLLLTLDLLRNGSNMSWDILLVGFVVAVISTYACIHYFLAFIKRIGMQPFVIYRIVLGGLLLWYFL</sequence>
<dbReference type="Pfam" id="PF02673">
    <property type="entry name" value="BacA"/>
    <property type="match status" value="1"/>
</dbReference>
<keyword evidence="9 14" id="KW-0472">Membrane</keyword>
<gene>
    <name evidence="14" type="primary">uppP</name>
    <name evidence="15" type="ORF">CWE08_00065</name>
</gene>
<dbReference type="GO" id="GO:0005886">
    <property type="term" value="C:plasma membrane"/>
    <property type="evidence" value="ECO:0007669"/>
    <property type="project" value="UniProtKB-SubCell"/>
</dbReference>
<evidence type="ECO:0000256" key="4">
    <source>
        <dbReference type="ARBA" id="ARBA00021581"/>
    </source>
</evidence>
<feature type="transmembrane region" description="Helical" evidence="14">
    <location>
        <begin position="217"/>
        <end position="238"/>
    </location>
</feature>
<evidence type="ECO:0000256" key="6">
    <source>
        <dbReference type="ARBA" id="ARBA00022692"/>
    </source>
</evidence>
<evidence type="ECO:0000256" key="12">
    <source>
        <dbReference type="ARBA" id="ARBA00032932"/>
    </source>
</evidence>
<evidence type="ECO:0000256" key="1">
    <source>
        <dbReference type="ARBA" id="ARBA00004651"/>
    </source>
</evidence>
<comment type="subcellular location">
    <subcellularLocation>
        <location evidence="1 14">Cell membrane</location>
        <topology evidence="1 14">Multi-pass membrane protein</topology>
    </subcellularLocation>
</comment>
<evidence type="ECO:0000256" key="3">
    <source>
        <dbReference type="ARBA" id="ARBA00012374"/>
    </source>
</evidence>
<dbReference type="NCBIfam" id="NF001393">
    <property type="entry name" value="PRK00281.2-4"/>
    <property type="match status" value="1"/>
</dbReference>
<evidence type="ECO:0000313" key="15">
    <source>
        <dbReference type="EMBL" id="RUO23085.1"/>
    </source>
</evidence>
<evidence type="ECO:0000256" key="11">
    <source>
        <dbReference type="ARBA" id="ARBA00032707"/>
    </source>
</evidence>
<evidence type="ECO:0000256" key="5">
    <source>
        <dbReference type="ARBA" id="ARBA00022475"/>
    </source>
</evidence>
<dbReference type="InterPro" id="IPR003824">
    <property type="entry name" value="UppP"/>
</dbReference>
<dbReference type="EC" id="3.6.1.27" evidence="3 14"/>
<name>A0A432W1J0_9GAMM</name>
<comment type="caution">
    <text evidence="15">The sequence shown here is derived from an EMBL/GenBank/DDBJ whole genome shotgun (WGS) entry which is preliminary data.</text>
</comment>
<proteinExistence type="inferred from homology"/>
<dbReference type="RefSeq" id="WP_126764628.1">
    <property type="nucleotide sequence ID" value="NZ_PIPJ01000001.1"/>
</dbReference>
<dbReference type="AlphaFoldDB" id="A0A432W1J0"/>
<feature type="transmembrane region" description="Helical" evidence="14">
    <location>
        <begin position="184"/>
        <end position="205"/>
    </location>
</feature>
<dbReference type="PANTHER" id="PTHR30622">
    <property type="entry name" value="UNDECAPRENYL-DIPHOSPHATASE"/>
    <property type="match status" value="1"/>
</dbReference>
<comment type="miscellaneous">
    <text evidence="14">Bacitracin is thought to be involved in the inhibition of peptidoglycan synthesis by sequestering undecaprenyl diphosphate, thereby reducing the pool of lipid carrier available.</text>
</comment>
<keyword evidence="6 14" id="KW-0812">Transmembrane</keyword>
<keyword evidence="14" id="KW-0133">Cell shape</keyword>
<evidence type="ECO:0000256" key="9">
    <source>
        <dbReference type="ARBA" id="ARBA00023136"/>
    </source>
</evidence>
<feature type="transmembrane region" description="Helical" evidence="14">
    <location>
        <begin position="85"/>
        <end position="103"/>
    </location>
</feature>
<dbReference type="EMBL" id="PIPJ01000001">
    <property type="protein sequence ID" value="RUO23085.1"/>
    <property type="molecule type" value="Genomic_DNA"/>
</dbReference>
<reference evidence="16" key="1">
    <citation type="journal article" date="2018" name="Front. Microbiol.">
        <title>Genome-Based Analysis Reveals the Taxonomy and Diversity of the Family Idiomarinaceae.</title>
        <authorList>
            <person name="Liu Y."/>
            <person name="Lai Q."/>
            <person name="Shao Z."/>
        </authorList>
    </citation>
    <scope>NUCLEOTIDE SEQUENCE [LARGE SCALE GENOMIC DNA]</scope>
    <source>
        <strain evidence="16">GBPy7</strain>
    </source>
</reference>
<evidence type="ECO:0000256" key="8">
    <source>
        <dbReference type="ARBA" id="ARBA00022989"/>
    </source>
</evidence>
<comment type="function">
    <text evidence="14">Catalyzes the dephosphorylation of undecaprenyl diphosphate (UPP). Confers resistance to bacitracin.</text>
</comment>
<organism evidence="15 16">
    <name type="scientific">Aliidiomarina iranensis</name>
    <dbReference type="NCBI Taxonomy" id="1434071"/>
    <lineage>
        <taxon>Bacteria</taxon>
        <taxon>Pseudomonadati</taxon>
        <taxon>Pseudomonadota</taxon>
        <taxon>Gammaproteobacteria</taxon>
        <taxon>Alteromonadales</taxon>
        <taxon>Idiomarinaceae</taxon>
        <taxon>Aliidiomarina</taxon>
    </lineage>
</organism>
<evidence type="ECO:0000256" key="2">
    <source>
        <dbReference type="ARBA" id="ARBA00010621"/>
    </source>
</evidence>
<keyword evidence="16" id="KW-1185">Reference proteome</keyword>
<keyword evidence="7 14" id="KW-0378">Hydrolase</keyword>
<protein>
    <recommendedName>
        <fullName evidence="4 14">Undecaprenyl-diphosphatase</fullName>
        <ecNumber evidence="3 14">3.6.1.27</ecNumber>
    </recommendedName>
    <alternativeName>
        <fullName evidence="12 14">Bacitracin resistance protein</fullName>
    </alternativeName>
    <alternativeName>
        <fullName evidence="11 14">Undecaprenyl pyrophosphate phosphatase</fullName>
    </alternativeName>
</protein>
<dbReference type="GO" id="GO:0050380">
    <property type="term" value="F:undecaprenyl-diphosphatase activity"/>
    <property type="evidence" value="ECO:0007669"/>
    <property type="project" value="UniProtKB-UniRule"/>
</dbReference>
<dbReference type="PANTHER" id="PTHR30622:SF4">
    <property type="entry name" value="UNDECAPRENYL-DIPHOSPHATASE"/>
    <property type="match status" value="1"/>
</dbReference>
<evidence type="ECO:0000313" key="16">
    <source>
        <dbReference type="Proteomes" id="UP000288395"/>
    </source>
</evidence>
<evidence type="ECO:0000256" key="13">
    <source>
        <dbReference type="ARBA" id="ARBA00047594"/>
    </source>
</evidence>
<accession>A0A432W1J0</accession>
<keyword evidence="14" id="KW-0961">Cell wall biogenesis/degradation</keyword>